<feature type="transmembrane region" description="Helical" evidence="15">
    <location>
        <begin position="7"/>
        <end position="27"/>
    </location>
</feature>
<evidence type="ECO:0000256" key="3">
    <source>
        <dbReference type="ARBA" id="ARBA00004651"/>
    </source>
</evidence>
<keyword evidence="15" id="KW-0472">Membrane</keyword>
<keyword evidence="7" id="KW-0808">Transferase</keyword>
<evidence type="ECO:0000256" key="9">
    <source>
        <dbReference type="ARBA" id="ARBA00022741"/>
    </source>
</evidence>
<accession>A0ABT8BV77</accession>
<dbReference type="SUPFAM" id="SSF55874">
    <property type="entry name" value="ATPase domain of HSP90 chaperone/DNA topoisomerase II/histidine kinase"/>
    <property type="match status" value="1"/>
</dbReference>
<evidence type="ECO:0000256" key="4">
    <source>
        <dbReference type="ARBA" id="ARBA00012438"/>
    </source>
</evidence>
<evidence type="ECO:0000256" key="6">
    <source>
        <dbReference type="ARBA" id="ARBA00022553"/>
    </source>
</evidence>
<dbReference type="InterPro" id="IPR036097">
    <property type="entry name" value="HisK_dim/P_sf"/>
</dbReference>
<dbReference type="InterPro" id="IPR029151">
    <property type="entry name" value="Sensor-like_sf"/>
</dbReference>
<comment type="caution">
    <text evidence="17">The sequence shown here is derived from an EMBL/GenBank/DDBJ whole genome shotgun (WGS) entry which is preliminary data.</text>
</comment>
<dbReference type="PIRSF" id="PIRSF036431">
    <property type="entry name" value="STHK_DctB"/>
    <property type="match status" value="1"/>
</dbReference>
<comment type="catalytic activity">
    <reaction evidence="1">
        <text>ATP + protein L-histidine = ADP + protein N-phospho-L-histidine.</text>
        <dbReference type="EC" id="2.7.13.3"/>
    </reaction>
</comment>
<evidence type="ECO:0000256" key="5">
    <source>
        <dbReference type="ARBA" id="ARBA00022475"/>
    </source>
</evidence>
<dbReference type="CDD" id="cd00082">
    <property type="entry name" value="HisKA"/>
    <property type="match status" value="1"/>
</dbReference>
<feature type="transmembrane region" description="Helical" evidence="15">
    <location>
        <begin position="286"/>
        <end position="309"/>
    </location>
</feature>
<evidence type="ECO:0000256" key="15">
    <source>
        <dbReference type="SAM" id="Phobius"/>
    </source>
</evidence>
<sequence length="595" mass="66900">MSPFRRANGYLLVVYFVCITAGSQWVWRYNYQSLLEQHQAQLDRFSSHISAKLDKYAHLPKLLAKDTELISALQHSANVAQLTLTNQYLGNVNRIIQASDTYLLDKWGNTIAASNWQSEVSFVGKNFAWRPYYSEAIQGRASQYFALGSTSGQRGYYYSYPVTYATEVIGVIVIKMDLSAIEENWKSKQDTLVATDQYDVIFMSSHPQWLFKSLTSLSAIERKTITDSRQYLNTEIQSLGLEGDLLTKHSELKNPSNGWIQGDYLVSSRTLPTLDLTIRVLSEKIALFWATLSFSLVLTMLFVIAFLMIQLFHQRYLKKLQLEHIQSEATQKLEFLVMERTAELQAEVSERRRTEQALRQTQDELVQAAKLAVLGQMSASISHELNNPLAAVRSFADNGRRYLENNKLDRVDENLSRISALTDRMAKISRQLKAFARKSETRNKTVLDLEPILISAKDLVAPQIKSFGVQLVYRCTHTVGAVNINAIQIEQVLINLITNAAQAVEAQSNKYVSLTTEQSGDAVLIYIDDNGSGIPDDQLSHIFEPFFTTKTNGLGLGLSISQQIIQAMEGELSVSTSPFGGARFIISLPNALTSD</sequence>
<dbReference type="SUPFAM" id="SSF103190">
    <property type="entry name" value="Sensory domain-like"/>
    <property type="match status" value="1"/>
</dbReference>
<dbReference type="Pfam" id="PF02518">
    <property type="entry name" value="HATPase_c"/>
    <property type="match status" value="1"/>
</dbReference>
<dbReference type="RefSeq" id="WP_170882123.1">
    <property type="nucleotide sequence ID" value="NZ_JABEYA020000001.1"/>
</dbReference>
<keyword evidence="9" id="KW-0547">Nucleotide-binding</keyword>
<keyword evidence="5" id="KW-1003">Cell membrane</keyword>
<evidence type="ECO:0000259" key="16">
    <source>
        <dbReference type="PROSITE" id="PS50109"/>
    </source>
</evidence>
<dbReference type="Pfam" id="PF00512">
    <property type="entry name" value="HisKA"/>
    <property type="match status" value="1"/>
</dbReference>
<dbReference type="EC" id="2.7.13.3" evidence="4"/>
<dbReference type="Gene3D" id="1.10.287.130">
    <property type="match status" value="1"/>
</dbReference>
<name>A0ABT8BV77_9VIBR</name>
<evidence type="ECO:0000256" key="11">
    <source>
        <dbReference type="ARBA" id="ARBA00022840"/>
    </source>
</evidence>
<dbReference type="SMART" id="SM00388">
    <property type="entry name" value="HisKA"/>
    <property type="match status" value="1"/>
</dbReference>
<dbReference type="PANTHER" id="PTHR43065">
    <property type="entry name" value="SENSOR HISTIDINE KINASE"/>
    <property type="match status" value="1"/>
</dbReference>
<evidence type="ECO:0000256" key="12">
    <source>
        <dbReference type="ARBA" id="ARBA00022989"/>
    </source>
</evidence>
<dbReference type="PRINTS" id="PR00344">
    <property type="entry name" value="BCTRLSENSOR"/>
</dbReference>
<evidence type="ECO:0000256" key="1">
    <source>
        <dbReference type="ARBA" id="ARBA00000085"/>
    </source>
</evidence>
<keyword evidence="13" id="KW-0902">Two-component regulatory system</keyword>
<dbReference type="SMART" id="SM00387">
    <property type="entry name" value="HATPase_c"/>
    <property type="match status" value="1"/>
</dbReference>
<keyword evidence="11 17" id="KW-0067">ATP-binding</keyword>
<dbReference type="SUPFAM" id="SSF47384">
    <property type="entry name" value="Homodimeric domain of signal transducing histidine kinase"/>
    <property type="match status" value="1"/>
</dbReference>
<evidence type="ECO:0000256" key="13">
    <source>
        <dbReference type="ARBA" id="ARBA00023012"/>
    </source>
</evidence>
<evidence type="ECO:0000256" key="14">
    <source>
        <dbReference type="SAM" id="Coils"/>
    </source>
</evidence>
<feature type="domain" description="Histidine kinase" evidence="16">
    <location>
        <begin position="380"/>
        <end position="592"/>
    </location>
</feature>
<feature type="coiled-coil region" evidence="14">
    <location>
        <begin position="344"/>
        <end position="371"/>
    </location>
</feature>
<keyword evidence="10" id="KW-0418">Kinase</keyword>
<evidence type="ECO:0000313" key="17">
    <source>
        <dbReference type="EMBL" id="MDN3610558.1"/>
    </source>
</evidence>
<dbReference type="InterPro" id="IPR003594">
    <property type="entry name" value="HATPase_dom"/>
</dbReference>
<keyword evidence="12 15" id="KW-1133">Transmembrane helix</keyword>
<dbReference type="PANTHER" id="PTHR43065:SF46">
    <property type="entry name" value="C4-DICARBOXYLATE TRANSPORT SENSOR PROTEIN DCTB"/>
    <property type="match status" value="1"/>
</dbReference>
<dbReference type="Gene3D" id="3.30.450.20">
    <property type="entry name" value="PAS domain"/>
    <property type="match status" value="3"/>
</dbReference>
<keyword evidence="8 15" id="KW-0812">Transmembrane</keyword>
<evidence type="ECO:0000256" key="8">
    <source>
        <dbReference type="ARBA" id="ARBA00022692"/>
    </source>
</evidence>
<evidence type="ECO:0000256" key="2">
    <source>
        <dbReference type="ARBA" id="ARBA00004533"/>
    </source>
</evidence>
<dbReference type="Proteomes" id="UP001238540">
    <property type="component" value="Unassembled WGS sequence"/>
</dbReference>
<dbReference type="InterPro" id="IPR004358">
    <property type="entry name" value="Sig_transdc_His_kin-like_C"/>
</dbReference>
<protein>
    <recommendedName>
        <fullName evidence="4">histidine kinase</fullName>
        <ecNumber evidence="4">2.7.13.3</ecNumber>
    </recommendedName>
</protein>
<evidence type="ECO:0000313" key="18">
    <source>
        <dbReference type="Proteomes" id="UP001238540"/>
    </source>
</evidence>
<dbReference type="InterPro" id="IPR005467">
    <property type="entry name" value="His_kinase_dom"/>
</dbReference>
<evidence type="ECO:0000256" key="10">
    <source>
        <dbReference type="ARBA" id="ARBA00022777"/>
    </source>
</evidence>
<comment type="subcellular location">
    <subcellularLocation>
        <location evidence="2">Cell inner membrane</location>
    </subcellularLocation>
    <subcellularLocation>
        <location evidence="3">Cell membrane</location>
        <topology evidence="3">Multi-pass membrane protein</topology>
    </subcellularLocation>
</comment>
<dbReference type="PROSITE" id="PS50109">
    <property type="entry name" value="HIS_KIN"/>
    <property type="match status" value="1"/>
</dbReference>
<keyword evidence="6" id="KW-0597">Phosphoprotein</keyword>
<proteinExistence type="predicted"/>
<dbReference type="Gene3D" id="3.30.565.10">
    <property type="entry name" value="Histidine kinase-like ATPase, C-terminal domain"/>
    <property type="match status" value="1"/>
</dbReference>
<reference evidence="18" key="1">
    <citation type="journal article" date="2019" name="Int. J. Syst. Evol. Microbiol.">
        <title>The Global Catalogue of Microorganisms (GCM) 10K type strain sequencing project: providing services to taxonomists for standard genome sequencing and annotation.</title>
        <authorList>
            <consortium name="The Broad Institute Genomics Platform"/>
            <consortium name="The Broad Institute Genome Sequencing Center for Infectious Disease"/>
            <person name="Wu L."/>
            <person name="Ma J."/>
        </authorList>
    </citation>
    <scope>NUCLEOTIDE SEQUENCE [LARGE SCALE GENOMIC DNA]</scope>
    <source>
        <strain evidence="18">CECT 7398</strain>
    </source>
</reference>
<evidence type="ECO:0000256" key="7">
    <source>
        <dbReference type="ARBA" id="ARBA00022679"/>
    </source>
</evidence>
<keyword evidence="14" id="KW-0175">Coiled coil</keyword>
<dbReference type="EMBL" id="JAUFQC010000001">
    <property type="protein sequence ID" value="MDN3610558.1"/>
    <property type="molecule type" value="Genomic_DNA"/>
</dbReference>
<gene>
    <name evidence="17" type="ORF">QWZ16_12675</name>
</gene>
<keyword evidence="18" id="KW-1185">Reference proteome</keyword>
<organism evidence="17 18">
    <name type="scientific">Vibrio ostreicida</name>
    <dbReference type="NCBI Taxonomy" id="526588"/>
    <lineage>
        <taxon>Bacteria</taxon>
        <taxon>Pseudomonadati</taxon>
        <taxon>Pseudomonadota</taxon>
        <taxon>Gammaproteobacteria</taxon>
        <taxon>Vibrionales</taxon>
        <taxon>Vibrionaceae</taxon>
        <taxon>Vibrio</taxon>
    </lineage>
</organism>
<dbReference type="InterPro" id="IPR003661">
    <property type="entry name" value="HisK_dim/P_dom"/>
</dbReference>
<dbReference type="InterPro" id="IPR017055">
    <property type="entry name" value="Sig_transdc_His_kinase_DctB"/>
</dbReference>
<dbReference type="GO" id="GO:0005524">
    <property type="term" value="F:ATP binding"/>
    <property type="evidence" value="ECO:0007669"/>
    <property type="project" value="UniProtKB-KW"/>
</dbReference>
<dbReference type="InterPro" id="IPR036890">
    <property type="entry name" value="HATPase_C_sf"/>
</dbReference>